<feature type="transmembrane region" description="Helical" evidence="1">
    <location>
        <begin position="223"/>
        <end position="241"/>
    </location>
</feature>
<protein>
    <recommendedName>
        <fullName evidence="4">Glycosyltransferase RgtA/B/C/D-like domain-containing protein</fullName>
    </recommendedName>
</protein>
<gene>
    <name evidence="2" type="ORF">A3H78_05545</name>
</gene>
<keyword evidence="1" id="KW-0812">Transmembrane</keyword>
<feature type="transmembrane region" description="Helical" evidence="1">
    <location>
        <begin position="101"/>
        <end position="121"/>
    </location>
</feature>
<reference evidence="2 3" key="1">
    <citation type="journal article" date="2016" name="Nat. Commun.">
        <title>Thousands of microbial genomes shed light on interconnected biogeochemical processes in an aquifer system.</title>
        <authorList>
            <person name="Anantharaman K."/>
            <person name="Brown C.T."/>
            <person name="Hug L.A."/>
            <person name="Sharon I."/>
            <person name="Castelle C.J."/>
            <person name="Probst A.J."/>
            <person name="Thomas B.C."/>
            <person name="Singh A."/>
            <person name="Wilkins M.J."/>
            <person name="Karaoz U."/>
            <person name="Brodie E.L."/>
            <person name="Williams K.H."/>
            <person name="Hubbard S.S."/>
            <person name="Banfield J.F."/>
        </authorList>
    </citation>
    <scope>NUCLEOTIDE SEQUENCE [LARGE SCALE GENOMIC DNA]</scope>
</reference>
<comment type="caution">
    <text evidence="2">The sequence shown here is derived from an EMBL/GenBank/DDBJ whole genome shotgun (WGS) entry which is preliminary data.</text>
</comment>
<dbReference type="Proteomes" id="UP000177418">
    <property type="component" value="Unassembled WGS sequence"/>
</dbReference>
<dbReference type="AlphaFoldDB" id="A0A1F7JGI5"/>
<dbReference type="EMBL" id="MGAV01000013">
    <property type="protein sequence ID" value="OGK54727.1"/>
    <property type="molecule type" value="Genomic_DNA"/>
</dbReference>
<feature type="transmembrane region" description="Helical" evidence="1">
    <location>
        <begin position="191"/>
        <end position="211"/>
    </location>
</feature>
<feature type="transmembrane region" description="Helical" evidence="1">
    <location>
        <begin position="127"/>
        <end position="143"/>
    </location>
</feature>
<feature type="transmembrane region" description="Helical" evidence="1">
    <location>
        <begin position="312"/>
        <end position="332"/>
    </location>
</feature>
<sequence>MQLKKLAFNILSIVKKQSLLSVCFFLIFLFFLYTRLTNLQYRIPFSWDQIQFSEQIWGIVRNHDFVLLGPRVNNDLGFYLAPYFTYVLIPFYFLTNLHPNALIVFVILMHFTIIVGITYAFTRLWSAKHAIIVLALWLINYHTQLNDISPWWPIMIPIGTIITLLMIKIIYENPDRNFNWILFGLLQGFFFHMHFQYILMIGFTLIAIFLIKRRKKCTWRGSGLFLITFIITFIPLILFDFRHNFLNFKLFIDFFFGSGSSDKNYLSFIPVLNNFFHPYTIVKSTLLSSLILILTILGGFYLFKNSKGFKQIIYFSAVLTIVFMLILFSAYGKRPSEYYFLFSLPLFLMIVAELTLQFKLSSILVMVIVFMAIINYPTYQNNIRINPQSLFFMDKTVLYLEKNIGKTGYRLSFSDDNIASGFSYLFRQKGFKLETDTKSHSFVHISIPPDKKLTTKIIGNYGVYISKNLVR</sequence>
<keyword evidence="1" id="KW-1133">Transmembrane helix</keyword>
<accession>A0A1F7JGI5</accession>
<evidence type="ECO:0008006" key="4">
    <source>
        <dbReference type="Google" id="ProtNLM"/>
    </source>
</evidence>
<proteinExistence type="predicted"/>
<feature type="transmembrane region" description="Helical" evidence="1">
    <location>
        <begin position="363"/>
        <end position="379"/>
    </location>
</feature>
<feature type="transmembrane region" description="Helical" evidence="1">
    <location>
        <begin position="150"/>
        <end position="171"/>
    </location>
</feature>
<name>A0A1F7JGI5_9BACT</name>
<feature type="transmembrane region" description="Helical" evidence="1">
    <location>
        <begin position="18"/>
        <end position="36"/>
    </location>
</feature>
<evidence type="ECO:0000256" key="1">
    <source>
        <dbReference type="SAM" id="Phobius"/>
    </source>
</evidence>
<evidence type="ECO:0000313" key="3">
    <source>
        <dbReference type="Proteomes" id="UP000177418"/>
    </source>
</evidence>
<keyword evidence="1" id="KW-0472">Membrane</keyword>
<feature type="transmembrane region" description="Helical" evidence="1">
    <location>
        <begin position="281"/>
        <end position="303"/>
    </location>
</feature>
<feature type="transmembrane region" description="Helical" evidence="1">
    <location>
        <begin position="76"/>
        <end position="94"/>
    </location>
</feature>
<evidence type="ECO:0000313" key="2">
    <source>
        <dbReference type="EMBL" id="OGK54727.1"/>
    </source>
</evidence>
<organism evidence="2 3">
    <name type="scientific">Candidatus Roizmanbacteria bacterium RIFCSPLOWO2_02_FULL_36_11</name>
    <dbReference type="NCBI Taxonomy" id="1802071"/>
    <lineage>
        <taxon>Bacteria</taxon>
        <taxon>Candidatus Roizmaniibacteriota</taxon>
    </lineage>
</organism>